<dbReference type="GO" id="GO:0005737">
    <property type="term" value="C:cytoplasm"/>
    <property type="evidence" value="ECO:0007669"/>
    <property type="project" value="TreeGrafter"/>
</dbReference>
<feature type="region of interest" description="Disordered" evidence="4">
    <location>
        <begin position="679"/>
        <end position="707"/>
    </location>
</feature>
<accession>A0A317VGX8</accession>
<evidence type="ECO:0000313" key="6">
    <source>
        <dbReference type="EMBL" id="PWY72411.1"/>
    </source>
</evidence>
<evidence type="ECO:0000256" key="3">
    <source>
        <dbReference type="PIRSR" id="PIRSR630564-2"/>
    </source>
</evidence>
<keyword evidence="7" id="KW-1185">Reference proteome</keyword>
<evidence type="ECO:0000256" key="2">
    <source>
        <dbReference type="PIRSR" id="PIRSR630564-1"/>
    </source>
</evidence>
<feature type="binding site" evidence="3">
    <location>
        <begin position="365"/>
        <end position="366"/>
    </location>
    <ligand>
        <name>substrate</name>
    </ligand>
</feature>
<dbReference type="InterPro" id="IPR010569">
    <property type="entry name" value="Myotubularin-like_Pase_dom"/>
</dbReference>
<dbReference type="GO" id="GO:0004438">
    <property type="term" value="F:phosphatidylinositol-3-phosphate phosphatase activity"/>
    <property type="evidence" value="ECO:0007669"/>
    <property type="project" value="TreeGrafter"/>
</dbReference>
<dbReference type="VEuPathDB" id="FungiDB:BO70DRAFT_320800"/>
<organism evidence="6 7">
    <name type="scientific">Aspergillus heteromorphus CBS 117.55</name>
    <dbReference type="NCBI Taxonomy" id="1448321"/>
    <lineage>
        <taxon>Eukaryota</taxon>
        <taxon>Fungi</taxon>
        <taxon>Dikarya</taxon>
        <taxon>Ascomycota</taxon>
        <taxon>Pezizomycotina</taxon>
        <taxon>Eurotiomycetes</taxon>
        <taxon>Eurotiomycetidae</taxon>
        <taxon>Eurotiales</taxon>
        <taxon>Aspergillaceae</taxon>
        <taxon>Aspergillus</taxon>
        <taxon>Aspergillus subgen. Circumdati</taxon>
    </lineage>
</organism>
<dbReference type="Proteomes" id="UP000247233">
    <property type="component" value="Unassembled WGS sequence"/>
</dbReference>
<feature type="compositionally biased region" description="Polar residues" evidence="4">
    <location>
        <begin position="270"/>
        <end position="284"/>
    </location>
</feature>
<dbReference type="EMBL" id="MSFL01000026">
    <property type="protein sequence ID" value="PWY72411.1"/>
    <property type="molecule type" value="Genomic_DNA"/>
</dbReference>
<evidence type="ECO:0000313" key="7">
    <source>
        <dbReference type="Proteomes" id="UP000247233"/>
    </source>
</evidence>
<dbReference type="PROSITE" id="PS51339">
    <property type="entry name" value="PPASE_MYOTUBULARIN"/>
    <property type="match status" value="1"/>
</dbReference>
<comment type="similarity">
    <text evidence="1">Belongs to the protein-tyrosine phosphatase family. Non-receptor class myotubularin subfamily.</text>
</comment>
<evidence type="ECO:0000256" key="4">
    <source>
        <dbReference type="SAM" id="MobiDB-lite"/>
    </source>
</evidence>
<evidence type="ECO:0000256" key="1">
    <source>
        <dbReference type="ARBA" id="ARBA00007471"/>
    </source>
</evidence>
<dbReference type="RefSeq" id="XP_025396513.1">
    <property type="nucleotide sequence ID" value="XM_025540494.1"/>
</dbReference>
<dbReference type="SUPFAM" id="SSF52799">
    <property type="entry name" value="(Phosphotyrosine protein) phosphatases II"/>
    <property type="match status" value="1"/>
</dbReference>
<feature type="region of interest" description="Disordered" evidence="4">
    <location>
        <begin position="36"/>
        <end position="66"/>
    </location>
</feature>
<dbReference type="PANTHER" id="PTHR10807:SF128">
    <property type="entry name" value="PHOSPHATIDYLINOSITOL-3,5-BISPHOSPHATE 3-PHOSPHATASE"/>
    <property type="match status" value="1"/>
</dbReference>
<dbReference type="InterPro" id="IPR016130">
    <property type="entry name" value="Tyr_Pase_AS"/>
</dbReference>
<dbReference type="InterPro" id="IPR011993">
    <property type="entry name" value="PH-like_dom_sf"/>
</dbReference>
<comment type="caution">
    <text evidence="6">The sequence shown here is derived from an EMBL/GenBank/DDBJ whole genome shotgun (WGS) entry which is preliminary data.</text>
</comment>
<feature type="region of interest" description="Disordered" evidence="4">
    <location>
        <begin position="264"/>
        <end position="288"/>
    </location>
</feature>
<dbReference type="OrthoDB" id="271628at2759"/>
<dbReference type="Pfam" id="PF06602">
    <property type="entry name" value="Myotub-related"/>
    <property type="match status" value="1"/>
</dbReference>
<gene>
    <name evidence="6" type="ORF">BO70DRAFT_320800</name>
</gene>
<feature type="region of interest" description="Disordered" evidence="4">
    <location>
        <begin position="522"/>
        <end position="555"/>
    </location>
</feature>
<feature type="domain" description="Myotubularin phosphatase" evidence="5">
    <location>
        <begin position="153"/>
        <end position="674"/>
    </location>
</feature>
<name>A0A317VGX8_9EURO</name>
<protein>
    <submittedName>
        <fullName evidence="6">Protein phosphatase</fullName>
    </submittedName>
</protein>
<feature type="region of interest" description="Disordered" evidence="4">
    <location>
        <begin position="745"/>
        <end position="767"/>
    </location>
</feature>
<evidence type="ECO:0000259" key="5">
    <source>
        <dbReference type="PROSITE" id="PS51339"/>
    </source>
</evidence>
<dbReference type="AlphaFoldDB" id="A0A317VGX8"/>
<dbReference type="InterPro" id="IPR029021">
    <property type="entry name" value="Prot-tyrosine_phosphatase-like"/>
</dbReference>
<feature type="active site" description="Phosphocysteine intermediate" evidence="2">
    <location>
        <position position="429"/>
    </location>
</feature>
<dbReference type="InterPro" id="IPR030564">
    <property type="entry name" value="Myotubularin"/>
</dbReference>
<feature type="compositionally biased region" description="Low complexity" evidence="4">
    <location>
        <begin position="38"/>
        <end position="65"/>
    </location>
</feature>
<dbReference type="GO" id="GO:0046856">
    <property type="term" value="P:phosphatidylinositol dephosphorylation"/>
    <property type="evidence" value="ECO:0007669"/>
    <property type="project" value="TreeGrafter"/>
</dbReference>
<dbReference type="GO" id="GO:0016020">
    <property type="term" value="C:membrane"/>
    <property type="evidence" value="ECO:0007669"/>
    <property type="project" value="TreeGrafter"/>
</dbReference>
<dbReference type="PROSITE" id="PS00383">
    <property type="entry name" value="TYR_PHOSPHATASE_1"/>
    <property type="match status" value="1"/>
</dbReference>
<dbReference type="SUPFAM" id="SSF50729">
    <property type="entry name" value="PH domain-like"/>
    <property type="match status" value="1"/>
</dbReference>
<sequence length="767" mass="86276">MERTRVAKVEDVTLARRGEQVTGTLHLTPHHIIFSHVPSSSSPPSDSTQSQPQSQIQSQGQAQPPAVRPKEVWITYPIISFCSCRPTPAASRQPSSIRIRCRDFTFVCLYFTSESKARDVYETIKCWTCKVGRIDKLYAFTYRPPPPEQKFNGWDLYNPEKEWARQGVDRASSGWRISRMNSDYGFSDTYPALLPIPAAISDNTLNHAGKYRSRARVPALTYLHPVNNCSITRSSQPLVGVRQNRSIQDETLLAAIFSTSRSERPLASFTPPSFNSGSSNSTQREPPRSQMLADLTMADDLEDEMLSSFRGDSEERPHVYGAQQHNLIVDARPTVNAFAMQAIGLGSENMDNYKFATKAYLGIDNIHVMRDSLNRVVDALKDSDVTPLGPNKDQLARSGWLKHISGILDGSGLIARQVGLQHSHVLIHCSDGWDRTSQLSALSQICLDPYYRTMEGFMVLVEKDWLSFGHMFRHRSGHLNSEKWFQIENERIGGDSNREGGGAGRAIENAILSAKGFFNRDNTSRDSLGESDGEMQSYDSENLKKPAPAPRTAAAEKEVTKVKETSPVFHQFLDATYQLLYQHPTRFEFNERFLRRLLYHLYSCQFGTFLYNNEKERVESNAKGRTRSVWDYFLARREQFLNPQYDPQIDDHKRGKERLIFPQVSQVRWWSEAFGRTDTEMNGESLPQSESSPPIGRDASSTSTERSPVLTGIETAHHSLGAGTSGKDAYHAAPTGMAAVTAGISNLAFPKSKEDSQSMSRMEVEMQ</sequence>
<dbReference type="STRING" id="1448321.A0A317VGX8"/>
<reference evidence="6 7" key="1">
    <citation type="submission" date="2016-12" db="EMBL/GenBank/DDBJ databases">
        <title>The genomes of Aspergillus section Nigri reveals drivers in fungal speciation.</title>
        <authorList>
            <consortium name="DOE Joint Genome Institute"/>
            <person name="Vesth T.C."/>
            <person name="Nybo J."/>
            <person name="Theobald S."/>
            <person name="Brandl J."/>
            <person name="Frisvad J.C."/>
            <person name="Nielsen K.F."/>
            <person name="Lyhne E.K."/>
            <person name="Kogle M.E."/>
            <person name="Kuo A."/>
            <person name="Riley R."/>
            <person name="Clum A."/>
            <person name="Nolan M."/>
            <person name="Lipzen A."/>
            <person name="Salamov A."/>
            <person name="Henrissat B."/>
            <person name="Wiebenga A."/>
            <person name="De Vries R.P."/>
            <person name="Grigoriev I.V."/>
            <person name="Mortensen U.H."/>
            <person name="Andersen M.R."/>
            <person name="Baker S.E."/>
        </authorList>
    </citation>
    <scope>NUCLEOTIDE SEQUENCE [LARGE SCALE GENOMIC DNA]</scope>
    <source>
        <strain evidence="6 7">CBS 117.55</strain>
    </source>
</reference>
<dbReference type="CDD" id="cd17666">
    <property type="entry name" value="PTP-MTM-like_fungal"/>
    <property type="match status" value="1"/>
</dbReference>
<feature type="binding site" evidence="3">
    <location>
        <begin position="429"/>
        <end position="435"/>
    </location>
    <ligand>
        <name>substrate</name>
    </ligand>
</feature>
<dbReference type="GeneID" id="37062731"/>
<proteinExistence type="inferred from homology"/>
<feature type="compositionally biased region" description="Basic and acidic residues" evidence="4">
    <location>
        <begin position="751"/>
        <end position="767"/>
    </location>
</feature>
<feature type="compositionally biased region" description="Polar residues" evidence="4">
    <location>
        <begin position="680"/>
        <end position="692"/>
    </location>
</feature>
<dbReference type="PANTHER" id="PTHR10807">
    <property type="entry name" value="MYOTUBULARIN-RELATED"/>
    <property type="match status" value="1"/>
</dbReference>
<dbReference type="Gene3D" id="2.30.29.30">
    <property type="entry name" value="Pleckstrin-homology domain (PH domain)/Phosphotyrosine-binding domain (PTB)"/>
    <property type="match status" value="1"/>
</dbReference>